<sequence length="73" mass="8685">MLIDIALIMLFIGCFLLGMYTSRKLMYSYYPKYELIINGVKAHKKITQKKYDQIIKRAKENPVKDNNDWKPLD</sequence>
<evidence type="ECO:0000313" key="3">
    <source>
        <dbReference type="Proteomes" id="UP000829542"/>
    </source>
</evidence>
<keyword evidence="3" id="KW-1185">Reference proteome</keyword>
<dbReference type="RefSeq" id="WP_242147883.1">
    <property type="nucleotide sequence ID" value="NZ_CP093379.1"/>
</dbReference>
<name>A0ABY3X1G9_9GAMM</name>
<proteinExistence type="predicted"/>
<keyword evidence="1" id="KW-1133">Transmembrane helix</keyword>
<feature type="transmembrane region" description="Helical" evidence="1">
    <location>
        <begin position="6"/>
        <end position="22"/>
    </location>
</feature>
<evidence type="ECO:0000256" key="1">
    <source>
        <dbReference type="SAM" id="Phobius"/>
    </source>
</evidence>
<evidence type="ECO:0000313" key="2">
    <source>
        <dbReference type="EMBL" id="UNM95539.1"/>
    </source>
</evidence>
<reference evidence="2 3" key="1">
    <citation type="submission" date="2022-03" db="EMBL/GenBank/DDBJ databases">
        <title>Ignatzschineria rhizosphaerae HR5S32.</title>
        <authorList>
            <person name="Sun J.Q."/>
            <person name="Feng J.Y."/>
        </authorList>
    </citation>
    <scope>NUCLEOTIDE SEQUENCE [LARGE SCALE GENOMIC DNA]</scope>
    <source>
        <strain evidence="2 3">HR5S32</strain>
    </source>
</reference>
<dbReference type="EMBL" id="CP093379">
    <property type="protein sequence ID" value="UNM95539.1"/>
    <property type="molecule type" value="Genomic_DNA"/>
</dbReference>
<protein>
    <submittedName>
        <fullName evidence="2">Uncharacterized protein</fullName>
    </submittedName>
</protein>
<dbReference type="Proteomes" id="UP000829542">
    <property type="component" value="Chromosome"/>
</dbReference>
<keyword evidence="1" id="KW-0812">Transmembrane</keyword>
<gene>
    <name evidence="2" type="ORF">MMG00_09930</name>
</gene>
<organism evidence="2 3">
    <name type="scientific">Ignatzschineria rhizosphaerae</name>
    <dbReference type="NCBI Taxonomy" id="2923279"/>
    <lineage>
        <taxon>Bacteria</taxon>
        <taxon>Pseudomonadati</taxon>
        <taxon>Pseudomonadota</taxon>
        <taxon>Gammaproteobacteria</taxon>
        <taxon>Cardiobacteriales</taxon>
        <taxon>Ignatzschineriaceae</taxon>
        <taxon>Ignatzschineria</taxon>
    </lineage>
</organism>
<accession>A0ABY3X1G9</accession>
<keyword evidence="1" id="KW-0472">Membrane</keyword>